<sequence>MDQLNNNPEPNITKEIDSMTISSIQSNPSIEKDFNIIVEEINDFIYKLINKEESNNLVKQKVDEYFNVHNINTQEIYNWLVNNQISTSSIFLLGCFNYYGIITSENNERAFNLFINASEKNHALAQFFVGNCYCYGYGTIKNEKLAFEYYEKAANKNFSNGQLKIGYCYDNGIGVEKDFKKAFYWYEKAANNGSMTAIFNLGNYYEKGIGTEKDYNKAFELYKQSAEGGVFYGIVMLGERIKESQFDNFPADNLGFRRQSVKCLSYSRTARVTQQVRSCVLHNCYESETNKWTVNIKHATSKTSKWQRKIFHPE</sequence>
<organism evidence="1 2">
    <name type="scientific">Rhizophagus clarus</name>
    <dbReference type="NCBI Taxonomy" id="94130"/>
    <lineage>
        <taxon>Eukaryota</taxon>
        <taxon>Fungi</taxon>
        <taxon>Fungi incertae sedis</taxon>
        <taxon>Mucoromycota</taxon>
        <taxon>Glomeromycotina</taxon>
        <taxon>Glomeromycetes</taxon>
        <taxon>Glomerales</taxon>
        <taxon>Glomeraceae</taxon>
        <taxon>Rhizophagus</taxon>
    </lineage>
</organism>
<reference evidence="1" key="1">
    <citation type="submission" date="2019-10" db="EMBL/GenBank/DDBJ databases">
        <title>Conservation and host-specific expression of non-tandemly repeated heterogenous ribosome RNA gene in arbuscular mycorrhizal fungi.</title>
        <authorList>
            <person name="Maeda T."/>
            <person name="Kobayashi Y."/>
            <person name="Nakagawa T."/>
            <person name="Ezawa T."/>
            <person name="Yamaguchi K."/>
            <person name="Bino T."/>
            <person name="Nishimoto Y."/>
            <person name="Shigenobu S."/>
            <person name="Kawaguchi M."/>
        </authorList>
    </citation>
    <scope>NUCLEOTIDE SEQUENCE</scope>
    <source>
        <strain evidence="1">HR1</strain>
    </source>
</reference>
<dbReference type="SMART" id="SM00671">
    <property type="entry name" value="SEL1"/>
    <property type="match status" value="4"/>
</dbReference>
<dbReference type="Proteomes" id="UP000615446">
    <property type="component" value="Unassembled WGS sequence"/>
</dbReference>
<dbReference type="InterPro" id="IPR006597">
    <property type="entry name" value="Sel1-like"/>
</dbReference>
<proteinExistence type="predicted"/>
<dbReference type="GO" id="GO:0016301">
    <property type="term" value="F:kinase activity"/>
    <property type="evidence" value="ECO:0007669"/>
    <property type="project" value="UniProtKB-KW"/>
</dbReference>
<keyword evidence="1" id="KW-0418">Kinase</keyword>
<gene>
    <name evidence="1" type="ORF">RCL2_002959500</name>
</gene>
<dbReference type="Pfam" id="PF08238">
    <property type="entry name" value="Sel1"/>
    <property type="match status" value="4"/>
</dbReference>
<dbReference type="InterPro" id="IPR052945">
    <property type="entry name" value="Mitotic_Regulator"/>
</dbReference>
<keyword evidence="1" id="KW-0808">Transferase</keyword>
<dbReference type="PANTHER" id="PTHR43628">
    <property type="entry name" value="ACTIVATOR OF C KINASE PROTEIN 1-RELATED"/>
    <property type="match status" value="1"/>
</dbReference>
<dbReference type="EMBL" id="BLAL01000319">
    <property type="protein sequence ID" value="GET03248.1"/>
    <property type="molecule type" value="Genomic_DNA"/>
</dbReference>
<evidence type="ECO:0000313" key="1">
    <source>
        <dbReference type="EMBL" id="GET03248.1"/>
    </source>
</evidence>
<dbReference type="OrthoDB" id="2384430at2759"/>
<dbReference type="AlphaFoldDB" id="A0A8H3MDB1"/>
<dbReference type="SUPFAM" id="SSF81901">
    <property type="entry name" value="HCP-like"/>
    <property type="match status" value="1"/>
</dbReference>
<protein>
    <submittedName>
        <fullName evidence="1">Kinase-like domain-containing protein</fullName>
    </submittedName>
</protein>
<evidence type="ECO:0000313" key="2">
    <source>
        <dbReference type="Proteomes" id="UP000615446"/>
    </source>
</evidence>
<dbReference type="PANTHER" id="PTHR43628:SF1">
    <property type="entry name" value="CHITIN SYNTHASE REGULATORY FACTOR 2-RELATED"/>
    <property type="match status" value="1"/>
</dbReference>
<accession>A0A8H3MDB1</accession>
<name>A0A8H3MDB1_9GLOM</name>
<dbReference type="InterPro" id="IPR011990">
    <property type="entry name" value="TPR-like_helical_dom_sf"/>
</dbReference>
<dbReference type="Gene3D" id="1.25.40.10">
    <property type="entry name" value="Tetratricopeptide repeat domain"/>
    <property type="match status" value="1"/>
</dbReference>
<comment type="caution">
    <text evidence="1">The sequence shown here is derived from an EMBL/GenBank/DDBJ whole genome shotgun (WGS) entry which is preliminary data.</text>
</comment>